<gene>
    <name evidence="2" type="ORF">ISR29_01360</name>
</gene>
<dbReference type="EMBL" id="JADHSG010000001">
    <property type="protein sequence ID" value="MBL6902835.1"/>
    <property type="molecule type" value="Genomic_DNA"/>
</dbReference>
<accession>A0A937LYU9</accession>
<keyword evidence="1" id="KW-1133">Transmembrane helix</keyword>
<evidence type="ECO:0000313" key="2">
    <source>
        <dbReference type="EMBL" id="MBL6902835.1"/>
    </source>
</evidence>
<reference evidence="2" key="1">
    <citation type="submission" date="2020-10" db="EMBL/GenBank/DDBJ databases">
        <title>Microbiome of the Black Sea water column analyzed by genome centric metagenomics.</title>
        <authorList>
            <person name="Cabello-Yeves P.J."/>
            <person name="Callieri C."/>
            <person name="Picazo A."/>
            <person name="Mehrshad M."/>
            <person name="Haro-Moreno J.M."/>
            <person name="Roda-Garcia J."/>
            <person name="Dzembekova N."/>
            <person name="Slabakova V."/>
            <person name="Slabakova N."/>
            <person name="Moncheva S."/>
            <person name="Rodriguez-Valera F."/>
        </authorList>
    </citation>
    <scope>NUCLEOTIDE SEQUENCE</scope>
    <source>
        <strain evidence="2">BS30m-G43</strain>
    </source>
</reference>
<evidence type="ECO:0000313" key="3">
    <source>
        <dbReference type="Proteomes" id="UP000705230"/>
    </source>
</evidence>
<keyword evidence="1" id="KW-0812">Transmembrane</keyword>
<organism evidence="2 3">
    <name type="scientific">SAR86 cluster bacterium</name>
    <dbReference type="NCBI Taxonomy" id="2030880"/>
    <lineage>
        <taxon>Bacteria</taxon>
        <taxon>Pseudomonadati</taxon>
        <taxon>Pseudomonadota</taxon>
        <taxon>Gammaproteobacteria</taxon>
        <taxon>SAR86 cluster</taxon>
    </lineage>
</organism>
<comment type="caution">
    <text evidence="2">The sequence shown here is derived from an EMBL/GenBank/DDBJ whole genome shotgun (WGS) entry which is preliminary data.</text>
</comment>
<feature type="transmembrane region" description="Helical" evidence="1">
    <location>
        <begin position="9"/>
        <end position="27"/>
    </location>
</feature>
<evidence type="ECO:0000256" key="1">
    <source>
        <dbReference type="SAM" id="Phobius"/>
    </source>
</evidence>
<protein>
    <submittedName>
        <fullName evidence="2">Uncharacterized protein</fullName>
    </submittedName>
</protein>
<dbReference type="AlphaFoldDB" id="A0A937LYU9"/>
<sequence length="66" mass="7557">MKLLSKESIIFYSILGAFAGFVVAPFIRSLLDFSFAIEIAITTAIILPMYYFAKKFFVNLKTKYFS</sequence>
<dbReference type="Proteomes" id="UP000705230">
    <property type="component" value="Unassembled WGS sequence"/>
</dbReference>
<name>A0A937LYU9_9GAMM</name>
<proteinExistence type="predicted"/>
<keyword evidence="1" id="KW-0472">Membrane</keyword>
<feature type="transmembrane region" description="Helical" evidence="1">
    <location>
        <begin position="33"/>
        <end position="53"/>
    </location>
</feature>